<evidence type="ECO:0000313" key="2">
    <source>
        <dbReference type="EMBL" id="KAK2949847.1"/>
    </source>
</evidence>
<accession>A0ABQ9XET8</accession>
<feature type="compositionally biased region" description="Low complexity" evidence="1">
    <location>
        <begin position="688"/>
        <end position="708"/>
    </location>
</feature>
<feature type="compositionally biased region" description="Polar residues" evidence="1">
    <location>
        <begin position="459"/>
        <end position="468"/>
    </location>
</feature>
<dbReference type="EMBL" id="JARBJD010000148">
    <property type="protein sequence ID" value="KAK2949847.1"/>
    <property type="molecule type" value="Genomic_DNA"/>
</dbReference>
<reference evidence="2 3" key="1">
    <citation type="journal article" date="2022" name="bioRxiv">
        <title>Genomics of Preaxostyla Flagellates Illuminates Evolutionary Transitions and the Path Towards Mitochondrial Loss.</title>
        <authorList>
            <person name="Novak L.V.F."/>
            <person name="Treitli S.C."/>
            <person name="Pyrih J."/>
            <person name="Halakuc P."/>
            <person name="Pipaliya S.V."/>
            <person name="Vacek V."/>
            <person name="Brzon O."/>
            <person name="Soukal P."/>
            <person name="Eme L."/>
            <person name="Dacks J.B."/>
            <person name="Karnkowska A."/>
            <person name="Elias M."/>
            <person name="Hampl V."/>
        </authorList>
    </citation>
    <scope>NUCLEOTIDE SEQUENCE [LARGE SCALE GENOMIC DNA]</scope>
    <source>
        <strain evidence="2">NAU3</strain>
        <tissue evidence="2">Gut</tissue>
    </source>
</reference>
<feature type="region of interest" description="Disordered" evidence="1">
    <location>
        <begin position="320"/>
        <end position="355"/>
    </location>
</feature>
<feature type="compositionally biased region" description="Low complexity" evidence="1">
    <location>
        <begin position="650"/>
        <end position="660"/>
    </location>
</feature>
<organism evidence="2 3">
    <name type="scientific">Blattamonas nauphoetae</name>
    <dbReference type="NCBI Taxonomy" id="2049346"/>
    <lineage>
        <taxon>Eukaryota</taxon>
        <taxon>Metamonada</taxon>
        <taxon>Preaxostyla</taxon>
        <taxon>Oxymonadida</taxon>
        <taxon>Blattamonas</taxon>
    </lineage>
</organism>
<comment type="caution">
    <text evidence="2">The sequence shown here is derived from an EMBL/GenBank/DDBJ whole genome shotgun (WGS) entry which is preliminary data.</text>
</comment>
<sequence length="797" mass="89282">MDRHNPRQNQYLLTVHTKEMDIQLSIAKTVSDILGRDTSKESHLGGNFTMSSTNSADQHLSQAASESSLPWLSAASEQDLNLFQLWEKATGSQGFFKREVKLCKAEPVFSYVPRMTIRPSSSKLIKVLQVLPEKPVTNVGTGSTLSQQILSLSHQSFSALTSDAYSRYARTYQLLSSNKLKRTMKQPLTATIKTNQNRSPMHESFFSFHPSFDIPSTSTTHPLPFTLVSHFSPSPFLVFQAALDFATLPSLFHSFLHQPQTSKGYCRCPHPINCFFLTSNLSFVRKFVCCCDVLIAACVDKVSSLSNDFLSAVIARQTEEKEKERQKREERTVQRNRKRRVTQRKKKDEERQAEVKMMETKVRIVVDSSSSLSDSSDVKEIGSGSNSFVSSSTPSSSDNDVTFSLYPRRTIQKTPKRQQLQQTTPVIPTHSPATAEPRLFGGQGKEDSSADSLFDSPFSPETVSSTWSGEDEDSKWTQLPRRTIDIATVPRLSATPTLPHFNPPLSILPLGKLKVVKAKGRQRAGKGRRRRRRLGRKVEEKESEEMEWWSEADENDVKKEENETLMAIQATIIEDTSDEADSSRNDDSKSSMFFDTTDDEQEEVSSGERVARGVSIVQSVVDRMNEHSLVLPVPSVRQLSLIPPSLAHLLSPPHRSTTPHPSLPASPPHPPSAPSLPPSSPHPPPKSHSPAMIISSSSSPSLSANPSNRSSELLSRLQKWMGLLKHALILFELRLFTKDVLIAFLTATLPFVLAEKDNPDKSLTWTDLYDDCQALAFAMNTLMMQRWHWFLKNDQNT</sequence>
<evidence type="ECO:0000256" key="1">
    <source>
        <dbReference type="SAM" id="MobiDB-lite"/>
    </source>
</evidence>
<feature type="region of interest" description="Disordered" evidence="1">
    <location>
        <begin position="372"/>
        <end position="475"/>
    </location>
</feature>
<gene>
    <name evidence="2" type="ORF">BLNAU_15242</name>
</gene>
<feature type="compositionally biased region" description="Polar residues" evidence="1">
    <location>
        <begin position="417"/>
        <end position="426"/>
    </location>
</feature>
<feature type="region of interest" description="Disordered" evidence="1">
    <location>
        <begin position="41"/>
        <end position="60"/>
    </location>
</feature>
<protein>
    <submittedName>
        <fullName evidence="2">Uncharacterized protein</fullName>
    </submittedName>
</protein>
<feature type="region of interest" description="Disordered" evidence="1">
    <location>
        <begin position="571"/>
        <end position="610"/>
    </location>
</feature>
<feature type="region of interest" description="Disordered" evidence="1">
    <location>
        <begin position="518"/>
        <end position="544"/>
    </location>
</feature>
<feature type="compositionally biased region" description="Basic and acidic residues" evidence="1">
    <location>
        <begin position="320"/>
        <end position="333"/>
    </location>
</feature>
<feature type="compositionally biased region" description="Basic residues" evidence="1">
    <location>
        <begin position="334"/>
        <end position="345"/>
    </location>
</feature>
<feature type="compositionally biased region" description="Low complexity" evidence="1">
    <location>
        <begin position="382"/>
        <end position="402"/>
    </location>
</feature>
<name>A0ABQ9XET8_9EUKA</name>
<proteinExistence type="predicted"/>
<keyword evidence="3" id="KW-1185">Reference proteome</keyword>
<feature type="compositionally biased region" description="Polar residues" evidence="1">
    <location>
        <begin position="48"/>
        <end position="60"/>
    </location>
</feature>
<feature type="compositionally biased region" description="Pro residues" evidence="1">
    <location>
        <begin position="661"/>
        <end position="687"/>
    </location>
</feature>
<dbReference type="Proteomes" id="UP001281761">
    <property type="component" value="Unassembled WGS sequence"/>
</dbReference>
<feature type="compositionally biased region" description="Basic and acidic residues" evidence="1">
    <location>
        <begin position="346"/>
        <end position="355"/>
    </location>
</feature>
<feature type="compositionally biased region" description="Basic residues" evidence="1">
    <location>
        <begin position="518"/>
        <end position="535"/>
    </location>
</feature>
<feature type="region of interest" description="Disordered" evidence="1">
    <location>
        <begin position="650"/>
        <end position="708"/>
    </location>
</feature>
<feature type="compositionally biased region" description="Acidic residues" evidence="1">
    <location>
        <begin position="596"/>
        <end position="605"/>
    </location>
</feature>
<evidence type="ECO:0000313" key="3">
    <source>
        <dbReference type="Proteomes" id="UP001281761"/>
    </source>
</evidence>